<accession>A0ACD0NYQ3</accession>
<proteinExistence type="predicted"/>
<keyword evidence="2" id="KW-1185">Reference proteome</keyword>
<reference evidence="1 2" key="1">
    <citation type="journal article" date="2018" name="Mol. Biol. Evol.">
        <title>Broad Genomic Sampling Reveals a Smut Pathogenic Ancestry of the Fungal Clade Ustilaginomycotina.</title>
        <authorList>
            <person name="Kijpornyongpan T."/>
            <person name="Mondo S.J."/>
            <person name="Barry K."/>
            <person name="Sandor L."/>
            <person name="Lee J."/>
            <person name="Lipzen A."/>
            <person name="Pangilinan J."/>
            <person name="LaButti K."/>
            <person name="Hainaut M."/>
            <person name="Henrissat B."/>
            <person name="Grigoriev I.V."/>
            <person name="Spatafora J.W."/>
            <person name="Aime M.C."/>
        </authorList>
    </citation>
    <scope>NUCLEOTIDE SEQUENCE [LARGE SCALE GENOMIC DNA]</scope>
    <source>
        <strain evidence="1 2">SA 807</strain>
    </source>
</reference>
<protein>
    <submittedName>
        <fullName evidence="1">Uncharacterized protein</fullName>
    </submittedName>
</protein>
<evidence type="ECO:0000313" key="2">
    <source>
        <dbReference type="Proteomes" id="UP000245626"/>
    </source>
</evidence>
<dbReference type="EMBL" id="KZ819881">
    <property type="protein sequence ID" value="PWN50980.1"/>
    <property type="molecule type" value="Genomic_DNA"/>
</dbReference>
<gene>
    <name evidence="1" type="ORF">IE53DRAFT_386689</name>
</gene>
<evidence type="ECO:0000313" key="1">
    <source>
        <dbReference type="EMBL" id="PWN50980.1"/>
    </source>
</evidence>
<dbReference type="Proteomes" id="UP000245626">
    <property type="component" value="Unassembled WGS sequence"/>
</dbReference>
<name>A0ACD0NYQ3_9BASI</name>
<sequence length="378" mass="41618">MGRHSKHNTALGHFTYAEYQMTQDQWGSKKLRLGKESMRGFDCCSICLSGAVDPVCCSEGHLFCRECILTYLVTQKQEIAKQKAYLERLEREEEEERLRSREEARRRVLEDFEKSYKGLGGAFSSTGRGGSEDDVEQIRGTKRKASPTPTSSSSSNGTRWTLSDLPQRAEKLAMEAEEAAMKKIKAEQAESRKAKLPAFWLPSLTPSEVEGPARNLADKLKTLCKVDSEKGHKISSKSLTPVKFVMASIGRSGEKEGEEEGRQIKVCPGCKKGLTDSSLMYVSRPCSHVVCSRCVESLIKRSEAPACVECDTPLKLSKEKRSSSEQKDSDHGSEKDRNGGGGGERIKEGELIRLVREGTGYAAGGTSEARKAGTAFQG</sequence>
<organism evidence="1 2">
    <name type="scientific">Violaceomyces palustris</name>
    <dbReference type="NCBI Taxonomy" id="1673888"/>
    <lineage>
        <taxon>Eukaryota</taxon>
        <taxon>Fungi</taxon>
        <taxon>Dikarya</taxon>
        <taxon>Basidiomycota</taxon>
        <taxon>Ustilaginomycotina</taxon>
        <taxon>Ustilaginomycetes</taxon>
        <taxon>Violaceomycetales</taxon>
        <taxon>Violaceomycetaceae</taxon>
        <taxon>Violaceomyces</taxon>
    </lineage>
</organism>